<dbReference type="RefSeq" id="WP_200584835.1">
    <property type="nucleotide sequence ID" value="NZ_JAEHFY010000004.1"/>
</dbReference>
<dbReference type="GO" id="GO:0032259">
    <property type="term" value="P:methylation"/>
    <property type="evidence" value="ECO:0007669"/>
    <property type="project" value="UniProtKB-KW"/>
</dbReference>
<dbReference type="Proteomes" id="UP000660024">
    <property type="component" value="Unassembled WGS sequence"/>
</dbReference>
<name>A0ABS1BGZ3_9SPHI</name>
<dbReference type="NCBIfam" id="TIGR01444">
    <property type="entry name" value="fkbM_fam"/>
    <property type="match status" value="1"/>
</dbReference>
<accession>A0ABS1BGZ3</accession>
<dbReference type="GO" id="GO:0008168">
    <property type="term" value="F:methyltransferase activity"/>
    <property type="evidence" value="ECO:0007669"/>
    <property type="project" value="UniProtKB-KW"/>
</dbReference>
<evidence type="ECO:0000313" key="2">
    <source>
        <dbReference type="EMBL" id="MBK0382056.1"/>
    </source>
</evidence>
<keyword evidence="3" id="KW-1185">Reference proteome</keyword>
<dbReference type="InterPro" id="IPR029063">
    <property type="entry name" value="SAM-dependent_MTases_sf"/>
</dbReference>
<dbReference type="EMBL" id="JAEHFY010000004">
    <property type="protein sequence ID" value="MBK0382056.1"/>
    <property type="molecule type" value="Genomic_DNA"/>
</dbReference>
<evidence type="ECO:0000259" key="1">
    <source>
        <dbReference type="Pfam" id="PF05050"/>
    </source>
</evidence>
<keyword evidence="2" id="KW-0808">Transferase</keyword>
<dbReference type="Pfam" id="PF05050">
    <property type="entry name" value="Methyltransf_21"/>
    <property type="match status" value="1"/>
</dbReference>
<proteinExistence type="predicted"/>
<dbReference type="SUPFAM" id="SSF53335">
    <property type="entry name" value="S-adenosyl-L-methionine-dependent methyltransferases"/>
    <property type="match status" value="1"/>
</dbReference>
<organism evidence="2 3">
    <name type="scientific">Pedobacter segetis</name>
    <dbReference type="NCBI Taxonomy" id="2793069"/>
    <lineage>
        <taxon>Bacteria</taxon>
        <taxon>Pseudomonadati</taxon>
        <taxon>Bacteroidota</taxon>
        <taxon>Sphingobacteriia</taxon>
        <taxon>Sphingobacteriales</taxon>
        <taxon>Sphingobacteriaceae</taxon>
        <taxon>Pedobacter</taxon>
    </lineage>
</organism>
<keyword evidence="2" id="KW-0489">Methyltransferase</keyword>
<feature type="domain" description="Methyltransferase FkbM" evidence="1">
    <location>
        <begin position="79"/>
        <end position="228"/>
    </location>
</feature>
<protein>
    <submittedName>
        <fullName evidence="2">FkbM family methyltransferase</fullName>
    </submittedName>
</protein>
<gene>
    <name evidence="2" type="ORF">I5M32_03710</name>
</gene>
<dbReference type="Gene3D" id="3.40.50.150">
    <property type="entry name" value="Vaccinia Virus protein VP39"/>
    <property type="match status" value="1"/>
</dbReference>
<evidence type="ECO:0000313" key="3">
    <source>
        <dbReference type="Proteomes" id="UP000660024"/>
    </source>
</evidence>
<sequence>MLNNIKAKLWVALTSPRIGNLIITYFIKNGFINTSAGFVKVGSKASKPISLIFWGLYEREDIYFIKNHLPKNIPVIELGASLGVTTTQICKKVGTKTKVVSVEANPNLFSSLLETKEKNKLYNLEIISAAIDYSGNSEISFSVNESTLSSSKSASDLNTTVSTIQLSKIIKDNHFSEYSLVCDIEGAEIELLLCEKNKDVVSACKTIIIELHTTHFEDKTYQIKELSNMFKQKFSMEIVAQKGTTFVFNKV</sequence>
<dbReference type="InterPro" id="IPR006342">
    <property type="entry name" value="FkbM_mtfrase"/>
</dbReference>
<comment type="caution">
    <text evidence="2">The sequence shown here is derived from an EMBL/GenBank/DDBJ whole genome shotgun (WGS) entry which is preliminary data.</text>
</comment>
<reference evidence="2 3" key="1">
    <citation type="submission" date="2020-12" db="EMBL/GenBank/DDBJ databases">
        <title>Bacterial novel species Pedobacter sp. SD-b isolated from soil.</title>
        <authorList>
            <person name="Jung H.-Y."/>
        </authorList>
    </citation>
    <scope>NUCLEOTIDE SEQUENCE [LARGE SCALE GENOMIC DNA]</scope>
    <source>
        <strain evidence="2 3">SD-b</strain>
    </source>
</reference>